<keyword evidence="2" id="KW-1185">Reference proteome</keyword>
<sequence>MNPAPTLDPRSAADAALAAADSDHEELADLLMTLEDHRGAALLRARTTIGITARRWDEARAVWADAFADLEAHRLTCEAARERMPARGRLSRSAREELMTLLAAPDGTLTLAGDPVGRTELVARVRAAVRDVGTLLDDVVATLGVIEPLVAVCEADARAAETAFAAFDGSLSTDPSRGLRQRAAALRRVVDEDPLSTLVDGEPDRTPHEALRAEAARATRWLAELADVRRRAGRRLGDVERLLDDVADIRRRSTLVSAEVALKIVDQGDGGTPPGSDSSRDLGAAIERARRLVAASAWEELATVLPALEAEARRAGTAAREALVACRHPLRVRDELRGRLEAYRIKALDLGLAEDVALARLHRHAHDLLWHWPCDLREARRAGQAYAAGVNRRRKGRAV</sequence>
<comment type="caution">
    <text evidence="1">The sequence shown here is derived from an EMBL/GenBank/DDBJ whole genome shotgun (WGS) entry which is preliminary data.</text>
</comment>
<dbReference type="EMBL" id="JASVWF010000006">
    <property type="protein sequence ID" value="MDL5158921.1"/>
    <property type="molecule type" value="Genomic_DNA"/>
</dbReference>
<evidence type="ECO:0008006" key="3">
    <source>
        <dbReference type="Google" id="ProtNLM"/>
    </source>
</evidence>
<protein>
    <recommendedName>
        <fullName evidence="3">CHAD domain-containing protein</fullName>
    </recommendedName>
</protein>
<proteinExistence type="predicted"/>
<evidence type="ECO:0000313" key="2">
    <source>
        <dbReference type="Proteomes" id="UP001231924"/>
    </source>
</evidence>
<accession>A0ABT7MEP1</accession>
<reference evidence="1 2" key="1">
    <citation type="submission" date="2023-06" db="EMBL/GenBank/DDBJ databases">
        <title>Actinomycetospora Odt1-22.</title>
        <authorList>
            <person name="Supong K."/>
        </authorList>
    </citation>
    <scope>NUCLEOTIDE SEQUENCE [LARGE SCALE GENOMIC DNA]</scope>
    <source>
        <strain evidence="1 2">Odt1-22</strain>
    </source>
</reference>
<name>A0ABT7MEP1_9PSEU</name>
<dbReference type="RefSeq" id="WP_286055483.1">
    <property type="nucleotide sequence ID" value="NZ_JASVWF010000006.1"/>
</dbReference>
<organism evidence="1 2">
    <name type="scientific">Actinomycetospora termitidis</name>
    <dbReference type="NCBI Taxonomy" id="3053470"/>
    <lineage>
        <taxon>Bacteria</taxon>
        <taxon>Bacillati</taxon>
        <taxon>Actinomycetota</taxon>
        <taxon>Actinomycetes</taxon>
        <taxon>Pseudonocardiales</taxon>
        <taxon>Pseudonocardiaceae</taxon>
        <taxon>Actinomycetospora</taxon>
    </lineage>
</organism>
<dbReference type="Proteomes" id="UP001231924">
    <property type="component" value="Unassembled WGS sequence"/>
</dbReference>
<evidence type="ECO:0000313" key="1">
    <source>
        <dbReference type="EMBL" id="MDL5158921.1"/>
    </source>
</evidence>
<gene>
    <name evidence="1" type="ORF">QRT03_23335</name>
</gene>